<name>A0A4Q7EA10_9CYAN</name>
<protein>
    <submittedName>
        <fullName evidence="1">Uncharacterized protein</fullName>
    </submittedName>
</protein>
<dbReference type="AlphaFoldDB" id="A0A4Q7EA10"/>
<dbReference type="Proteomes" id="UP000292459">
    <property type="component" value="Unassembled WGS sequence"/>
</dbReference>
<sequence length="160" mass="17480">MWKQSHLLMGIVGGAAVVGLLQAPVAIAQTNANQEFFQGRGVAQGSVFARGRNANVLLTLDGENFRLEMTEPQASSNRNRAPSRVEYRGVITRRNAEPGGQNNFVLLTRVRSFDSSETLRVISNTAGTCRLEVFDARIVDSNCSTVTDNSSTRFLGVEQF</sequence>
<gene>
    <name evidence="1" type="ORF">DYY88_11845</name>
</gene>
<dbReference type="EMBL" id="QVFV01000002">
    <property type="protein sequence ID" value="RZM79428.1"/>
    <property type="molecule type" value="Genomic_DNA"/>
</dbReference>
<proteinExistence type="predicted"/>
<keyword evidence="2" id="KW-1185">Reference proteome</keyword>
<dbReference type="RefSeq" id="WP_130199408.1">
    <property type="nucleotide sequence ID" value="NZ_QVFV01000002.1"/>
</dbReference>
<dbReference type="OrthoDB" id="572905at2"/>
<accession>A0A4Q7EA10</accession>
<evidence type="ECO:0000313" key="1">
    <source>
        <dbReference type="EMBL" id="RZM79428.1"/>
    </source>
</evidence>
<comment type="caution">
    <text evidence="1">The sequence shown here is derived from an EMBL/GenBank/DDBJ whole genome shotgun (WGS) entry which is preliminary data.</text>
</comment>
<reference evidence="1 2" key="1">
    <citation type="submission" date="2018-11" db="EMBL/GenBank/DDBJ databases">
        <title>Whole genome sequencing of an environmental sample.</title>
        <authorList>
            <person name="Sarangi A.N."/>
            <person name="Singh D."/>
            <person name="Tripathy S."/>
        </authorList>
    </citation>
    <scope>NUCLEOTIDE SEQUENCE [LARGE SCALE GENOMIC DNA]</scope>
    <source>
        <strain evidence="1 2">Lakshadweep</strain>
    </source>
</reference>
<evidence type="ECO:0000313" key="2">
    <source>
        <dbReference type="Proteomes" id="UP000292459"/>
    </source>
</evidence>
<organism evidence="1 2">
    <name type="scientific">Leptolyngbya iicbica LK</name>
    <dbReference type="NCBI Taxonomy" id="2294035"/>
    <lineage>
        <taxon>Bacteria</taxon>
        <taxon>Bacillati</taxon>
        <taxon>Cyanobacteriota</taxon>
        <taxon>Cyanophyceae</taxon>
        <taxon>Leptolyngbyales</taxon>
        <taxon>Leptolyngbyaceae</taxon>
        <taxon>Leptolyngbya group</taxon>
        <taxon>Leptolyngbya</taxon>
        <taxon>Leptolyngbya iicbica</taxon>
    </lineage>
</organism>